<organism evidence="2 3">
    <name type="scientific">Bathycoccus prasinos</name>
    <dbReference type="NCBI Taxonomy" id="41875"/>
    <lineage>
        <taxon>Eukaryota</taxon>
        <taxon>Viridiplantae</taxon>
        <taxon>Chlorophyta</taxon>
        <taxon>Mamiellophyceae</taxon>
        <taxon>Mamiellales</taxon>
        <taxon>Bathycoccaceae</taxon>
        <taxon>Bathycoccus</taxon>
    </lineage>
</organism>
<dbReference type="GeneID" id="19012492"/>
<accession>K8FBT6</accession>
<evidence type="ECO:0000256" key="1">
    <source>
        <dbReference type="SAM" id="MobiDB-lite"/>
    </source>
</evidence>
<evidence type="ECO:0000313" key="2">
    <source>
        <dbReference type="EMBL" id="CCO19108.1"/>
    </source>
</evidence>
<protein>
    <submittedName>
        <fullName evidence="2">Uncharacterized protein</fullName>
    </submittedName>
</protein>
<keyword evidence="3" id="KW-1185">Reference proteome</keyword>
<reference evidence="2 3" key="1">
    <citation type="submission" date="2011-10" db="EMBL/GenBank/DDBJ databases">
        <authorList>
            <person name="Genoscope - CEA"/>
        </authorList>
    </citation>
    <scope>NUCLEOTIDE SEQUENCE [LARGE SCALE GENOMIC DNA]</scope>
    <source>
        <strain evidence="2 3">RCC 1105</strain>
    </source>
</reference>
<dbReference type="EMBL" id="FO082267">
    <property type="protein sequence ID" value="CCO19108.1"/>
    <property type="molecule type" value="Genomic_DNA"/>
</dbReference>
<name>K8FBT6_9CHLO</name>
<evidence type="ECO:0000313" key="3">
    <source>
        <dbReference type="Proteomes" id="UP000198341"/>
    </source>
</evidence>
<sequence length="473" mass="53607">MAPPGVAALRSGRNKGNVRYANDEEGFGGAALSNTTLASEDEEEDEDDEDEDEEEEEDSESEGEEDGDDEEEDSGSENKRAKKKQRIAAPNGENNKKRKRAEIKKKEFESAVKKINDNKVLANAKKKANENNFREGSGAYVALVVLLAGKAVGIKSMTPTTIEEFASQLSLEGETKNGKKTKMDRHTISKAMERDEINFKRNRDGTYSLADKLEKLENKTMKEGRMEEIESAVKKINDNKVLANAKKKAIEFNFTVGSGAYVALVVLLAGKAVGIKSMTPTTIEEFASQLSLEGETKNGKKTKMDRSTIRKAMERDEINFKRNRDGTYSLADKLEKKKETKKKKETRERFHVQKNNWEAEAGKFPGIKFFDEKEWCPLCNGRTVVRDGSYSYLLFFSHDYLWNQTKRLQESARGGNEVTIEAFRVILRSYFENKLHEESCVTDFKSFQRVDGHICYDCLIAAENYFKVEIEQN</sequence>
<gene>
    <name evidence="2" type="ordered locus">Bathy12g03670</name>
</gene>
<feature type="compositionally biased region" description="Acidic residues" evidence="1">
    <location>
        <begin position="39"/>
        <end position="75"/>
    </location>
</feature>
<dbReference type="RefSeq" id="XP_007509993.1">
    <property type="nucleotide sequence ID" value="XM_007509931.1"/>
</dbReference>
<dbReference type="AlphaFoldDB" id="K8FBT6"/>
<dbReference type="Proteomes" id="UP000198341">
    <property type="component" value="Chromosome 12"/>
</dbReference>
<proteinExistence type="predicted"/>
<dbReference type="KEGG" id="bpg:Bathy12g03670"/>
<feature type="region of interest" description="Disordered" evidence="1">
    <location>
        <begin position="1"/>
        <end position="105"/>
    </location>
</feature>